<dbReference type="Proteomes" id="UP000801864">
    <property type="component" value="Unassembled WGS sequence"/>
</dbReference>
<comment type="caution">
    <text evidence="2">The sequence shown here is derived from an EMBL/GenBank/DDBJ whole genome shotgun (WGS) entry which is preliminary data.</text>
</comment>
<name>A0A9P4XF72_9HYPO</name>
<keyword evidence="3" id="KW-1185">Reference proteome</keyword>
<protein>
    <submittedName>
        <fullName evidence="2">Uncharacterized protein</fullName>
    </submittedName>
</protein>
<organism evidence="2 3">
    <name type="scientific">Trichoderma lentiforme</name>
    <dbReference type="NCBI Taxonomy" id="1567552"/>
    <lineage>
        <taxon>Eukaryota</taxon>
        <taxon>Fungi</taxon>
        <taxon>Dikarya</taxon>
        <taxon>Ascomycota</taxon>
        <taxon>Pezizomycotina</taxon>
        <taxon>Sordariomycetes</taxon>
        <taxon>Hypocreomycetidae</taxon>
        <taxon>Hypocreales</taxon>
        <taxon>Hypocreaceae</taxon>
        <taxon>Trichoderma</taxon>
    </lineage>
</organism>
<dbReference type="EMBL" id="QLNT01000012">
    <property type="protein sequence ID" value="KAF3069512.1"/>
    <property type="molecule type" value="Genomic_DNA"/>
</dbReference>
<proteinExistence type="predicted"/>
<reference evidence="2 3" key="1">
    <citation type="submission" date="2018-06" db="EMBL/GenBank/DDBJ databases">
        <title>Genome analysis of cellulolytic fungus Trichoderma lentiforme CFAM-422.</title>
        <authorList>
            <person name="Steindorff A.S."/>
            <person name="Formighieri E.F."/>
            <person name="Midorikawa G.E.O."/>
            <person name="Tamietti M.S."/>
            <person name="Ramos E.Z."/>
            <person name="Silva A.S."/>
            <person name="Bon E.P.S."/>
            <person name="Mendes T.D."/>
            <person name="Damaso M.C.T."/>
            <person name="Favaro L.C.L."/>
        </authorList>
    </citation>
    <scope>NUCLEOTIDE SEQUENCE [LARGE SCALE GENOMIC DNA]</scope>
    <source>
        <strain evidence="2 3">CFAM-422</strain>
    </source>
</reference>
<feature type="region of interest" description="Disordered" evidence="1">
    <location>
        <begin position="1"/>
        <end position="47"/>
    </location>
</feature>
<dbReference type="AlphaFoldDB" id="A0A9P4XF72"/>
<evidence type="ECO:0000313" key="2">
    <source>
        <dbReference type="EMBL" id="KAF3069512.1"/>
    </source>
</evidence>
<evidence type="ECO:0000313" key="3">
    <source>
        <dbReference type="Proteomes" id="UP000801864"/>
    </source>
</evidence>
<accession>A0A9P4XF72</accession>
<evidence type="ECO:0000256" key="1">
    <source>
        <dbReference type="SAM" id="MobiDB-lite"/>
    </source>
</evidence>
<sequence length="118" mass="12921">MPFGRAPADGLTDAARGAPGNALREPRRNRKSSIVRFLPGSGRGREPWKKKTLRLAADIATPDLVILRLYTSDHVRTRRRYDSDKSMHVSMPLSQVLRAQRLSDGGTASAGTHVQGTS</sequence>
<gene>
    <name evidence="2" type="ORF">CFAM422_007228</name>
</gene>